<dbReference type="EMBL" id="JAQNDM010000002">
    <property type="protein sequence ID" value="MDC0714369.1"/>
    <property type="molecule type" value="Genomic_DNA"/>
</dbReference>
<dbReference type="Proteomes" id="UP001221838">
    <property type="component" value="Unassembled WGS sequence"/>
</dbReference>
<dbReference type="RefSeq" id="WP_272144987.1">
    <property type="nucleotide sequence ID" value="NZ_JAQNDM010000002.1"/>
</dbReference>
<accession>A0ABT5DMV1</accession>
<proteinExistence type="predicted"/>
<protein>
    <submittedName>
        <fullName evidence="1">Uncharacterized protein</fullName>
    </submittedName>
</protein>
<keyword evidence="2" id="KW-1185">Reference proteome</keyword>
<organism evidence="1 2">
    <name type="scientific">Stigmatella ashevillensis</name>
    <dbReference type="NCBI Taxonomy" id="2995309"/>
    <lineage>
        <taxon>Bacteria</taxon>
        <taxon>Pseudomonadati</taxon>
        <taxon>Myxococcota</taxon>
        <taxon>Myxococcia</taxon>
        <taxon>Myxococcales</taxon>
        <taxon>Cystobacterineae</taxon>
        <taxon>Archangiaceae</taxon>
        <taxon>Stigmatella</taxon>
    </lineage>
</organism>
<name>A0ABT5DMV1_9BACT</name>
<evidence type="ECO:0000313" key="2">
    <source>
        <dbReference type="Proteomes" id="UP001221838"/>
    </source>
</evidence>
<gene>
    <name evidence="1" type="ORF">POL68_38295</name>
</gene>
<comment type="caution">
    <text evidence="1">The sequence shown here is derived from an EMBL/GenBank/DDBJ whole genome shotgun (WGS) entry which is preliminary data.</text>
</comment>
<evidence type="ECO:0000313" key="1">
    <source>
        <dbReference type="EMBL" id="MDC0714369.1"/>
    </source>
</evidence>
<sequence length="188" mass="20143">MHTLSFVAASLYLGLLPSTYGGASIEELAAANSCTAPRGTLFLNGDVGSTGVPYSRDYIHPGADVITQGTWNTYVYSSTSRDYVRIHVTPTNASQGLWWDVEFSSRELGAPLAVRTYTQAQRAPFAAPGYPGLSVSGDGRGCNTLAGEFQIHDIVWDSVGLLKLSASFLQRCEAGNAVLRGMVAYERP</sequence>
<reference evidence="1 2" key="1">
    <citation type="submission" date="2022-11" db="EMBL/GenBank/DDBJ databases">
        <title>Minimal conservation of predation-associated metabolite biosynthetic gene clusters underscores biosynthetic potential of Myxococcota including descriptions for ten novel species: Archangium lansinium sp. nov., Myxococcus landrumus sp. nov., Nannocystis bai.</title>
        <authorList>
            <person name="Ahearne A."/>
            <person name="Stevens C."/>
            <person name="Dowd S."/>
        </authorList>
    </citation>
    <scope>NUCLEOTIDE SEQUENCE [LARGE SCALE GENOMIC DNA]</scope>
    <source>
        <strain evidence="1 2">NCWAL01</strain>
    </source>
</reference>